<feature type="region of interest" description="Disordered" evidence="1">
    <location>
        <begin position="1"/>
        <end position="78"/>
    </location>
</feature>
<organism evidence="2 3">
    <name type="scientific">Pyrenophora seminiperda CCB06</name>
    <dbReference type="NCBI Taxonomy" id="1302712"/>
    <lineage>
        <taxon>Eukaryota</taxon>
        <taxon>Fungi</taxon>
        <taxon>Dikarya</taxon>
        <taxon>Ascomycota</taxon>
        <taxon>Pezizomycotina</taxon>
        <taxon>Dothideomycetes</taxon>
        <taxon>Pleosporomycetidae</taxon>
        <taxon>Pleosporales</taxon>
        <taxon>Pleosporineae</taxon>
        <taxon>Pleosporaceae</taxon>
        <taxon>Pyrenophora</taxon>
    </lineage>
</organism>
<protein>
    <submittedName>
        <fullName evidence="2">Peroxin 20</fullName>
    </submittedName>
</protein>
<dbReference type="EMBL" id="KE747817">
    <property type="protein sequence ID" value="RMZ69205.1"/>
    <property type="molecule type" value="Genomic_DNA"/>
</dbReference>
<gene>
    <name evidence="2" type="ORF">GMOD_00003138</name>
</gene>
<evidence type="ECO:0000256" key="1">
    <source>
        <dbReference type="SAM" id="MobiDB-lite"/>
    </source>
</evidence>
<dbReference type="Proteomes" id="UP000265663">
    <property type="component" value="Unassembled WGS sequence"/>
</dbReference>
<evidence type="ECO:0000313" key="3">
    <source>
        <dbReference type="Proteomes" id="UP000265663"/>
    </source>
</evidence>
<proteinExistence type="predicted"/>
<dbReference type="OrthoDB" id="5407351at2759"/>
<accession>A0A3M7M3V1</accession>
<dbReference type="AlphaFoldDB" id="A0A3M7M3V1"/>
<dbReference type="Gene3D" id="6.10.280.230">
    <property type="match status" value="1"/>
</dbReference>
<feature type="compositionally biased region" description="Low complexity" evidence="1">
    <location>
        <begin position="53"/>
        <end position="78"/>
    </location>
</feature>
<keyword evidence="3" id="KW-1185">Reference proteome</keyword>
<reference evidence="2 3" key="1">
    <citation type="journal article" date="2014" name="PLoS ONE">
        <title>De novo Genome Assembly of the Fungal Plant Pathogen Pyrenophora semeniperda.</title>
        <authorList>
            <person name="Soliai M.M."/>
            <person name="Meyer S.E."/>
            <person name="Udall J.A."/>
            <person name="Elzinga D.E."/>
            <person name="Hermansen R.A."/>
            <person name="Bodily P.M."/>
            <person name="Hart A.A."/>
            <person name="Coleman C.E."/>
        </authorList>
    </citation>
    <scope>NUCLEOTIDE SEQUENCE [LARGE SCALE GENOMIC DNA]</scope>
    <source>
        <strain evidence="2 3">CCB06</strain>
        <tissue evidence="2">Mycelium</tissue>
    </source>
</reference>
<name>A0A3M7M3V1_9PLEO</name>
<evidence type="ECO:0000313" key="2">
    <source>
        <dbReference type="EMBL" id="RMZ69205.1"/>
    </source>
</evidence>
<sequence>MLPLSLPQEMQLQQFGGPRYAQTQPPPQFAQQQQQHQIPGWAADFQNLNITGPAPQTFQQQQQQQQQQRPQAAESARQQDFLRQQNTYGSMSGYSMGGAFGGQAYMQPPPTFQGVAQVPDMTAAQDEVPAFDEAAFEQAFAQAQQDMMAVAEADQAQAQAQAAPSEATWAAPLSRTGEPSPLLLRLHQTRPGVYIHPVAPPLPPYPPFTSTNPFFPPKTAVYSAIQVWQETGLGHTSEALDYLAAMSSAEQTGSLVTDAHEAAWIVDSLRRVAEQDAATSLVRERALGLVEKINARIMSQWPLGAMALAPLDKDVGAAWQEEISKEGLMLGMVSESFQERQEEEKQEGGKDNVDDEMAQTAAQLLDRVKDNTSDKFANSNFLALMRRLRDREVRVEEDRIVEVGVAPNSNSQQPTTTASGSAGAGVGLGLGLGRVGEQGVEATRIPDIDPMILNHAATDFEHPLYSHDGDGEGLAM</sequence>
<feature type="compositionally biased region" description="Low complexity" evidence="1">
    <location>
        <begin position="29"/>
        <end position="43"/>
    </location>
</feature>